<keyword evidence="4 6" id="KW-0067">ATP-binding</keyword>
<dbReference type="RefSeq" id="WP_173129849.1">
    <property type="nucleotide sequence ID" value="NZ_JABRWJ010000008.1"/>
</dbReference>
<evidence type="ECO:0000256" key="6">
    <source>
        <dbReference type="PROSITE-ProRule" id="PRU00409"/>
    </source>
</evidence>
<feature type="domain" description="CoA carboxyltransferase C-terminal" evidence="11">
    <location>
        <begin position="841"/>
        <end position="1092"/>
    </location>
</feature>
<comment type="caution">
    <text evidence="12">The sequence shown here is derived from an EMBL/GenBank/DDBJ whole genome shotgun (WGS) entry which is preliminary data.</text>
</comment>
<organism evidence="12 13">
    <name type="scientific">Pseudaquabacterium terrae</name>
    <dbReference type="NCBI Taxonomy" id="2732868"/>
    <lineage>
        <taxon>Bacteria</taxon>
        <taxon>Pseudomonadati</taxon>
        <taxon>Pseudomonadota</taxon>
        <taxon>Betaproteobacteria</taxon>
        <taxon>Burkholderiales</taxon>
        <taxon>Sphaerotilaceae</taxon>
        <taxon>Pseudaquabacterium</taxon>
    </lineage>
</organism>
<dbReference type="PROSITE" id="PS50968">
    <property type="entry name" value="BIOTINYL_LIPOYL"/>
    <property type="match status" value="1"/>
</dbReference>
<dbReference type="Gene3D" id="2.40.50.100">
    <property type="match status" value="1"/>
</dbReference>
<dbReference type="Pfam" id="PF02785">
    <property type="entry name" value="Biotin_carb_C"/>
    <property type="match status" value="1"/>
</dbReference>
<dbReference type="Pfam" id="PF00289">
    <property type="entry name" value="Biotin_carb_N"/>
    <property type="match status" value="1"/>
</dbReference>
<dbReference type="InterPro" id="IPR011763">
    <property type="entry name" value="COA_CT_C"/>
</dbReference>
<reference evidence="12 13" key="1">
    <citation type="submission" date="2020-05" db="EMBL/GenBank/DDBJ databases">
        <title>Aquincola sp. isolate from soil.</title>
        <authorList>
            <person name="Han J."/>
            <person name="Kim D.-U."/>
        </authorList>
    </citation>
    <scope>NUCLEOTIDE SEQUENCE [LARGE SCALE GENOMIC DNA]</scope>
    <source>
        <strain evidence="12 13">S2</strain>
    </source>
</reference>
<dbReference type="PROSITE" id="PS00867">
    <property type="entry name" value="CPSASE_2"/>
    <property type="match status" value="1"/>
</dbReference>
<dbReference type="PROSITE" id="PS50975">
    <property type="entry name" value="ATP_GRASP"/>
    <property type="match status" value="1"/>
</dbReference>
<dbReference type="Gene3D" id="3.90.226.10">
    <property type="entry name" value="2-enoyl-CoA Hydratase, Chain A, domain 1"/>
    <property type="match status" value="2"/>
</dbReference>
<keyword evidence="2" id="KW-0436">Ligase</keyword>
<dbReference type="Gene3D" id="3.30.1490.20">
    <property type="entry name" value="ATP-grasp fold, A domain"/>
    <property type="match status" value="1"/>
</dbReference>
<dbReference type="Gene3D" id="3.30.470.20">
    <property type="entry name" value="ATP-grasp fold, B domain"/>
    <property type="match status" value="1"/>
</dbReference>
<evidence type="ECO:0000313" key="13">
    <source>
        <dbReference type="Proteomes" id="UP000737171"/>
    </source>
</evidence>
<dbReference type="CDD" id="cd06850">
    <property type="entry name" value="biotinyl_domain"/>
    <property type="match status" value="1"/>
</dbReference>
<dbReference type="EMBL" id="JABRWJ010000008">
    <property type="protein sequence ID" value="NRF70570.1"/>
    <property type="molecule type" value="Genomic_DNA"/>
</dbReference>
<dbReference type="SUPFAM" id="SSF52440">
    <property type="entry name" value="PreATP-grasp domain"/>
    <property type="match status" value="1"/>
</dbReference>
<dbReference type="InterPro" id="IPR011054">
    <property type="entry name" value="Rudment_hybrid_motif"/>
</dbReference>
<dbReference type="Pfam" id="PF00364">
    <property type="entry name" value="Biotin_lipoyl"/>
    <property type="match status" value="1"/>
</dbReference>
<accession>A0ABX2EPV4</accession>
<dbReference type="InterPro" id="IPR005481">
    <property type="entry name" value="BC-like_N"/>
</dbReference>
<dbReference type="SUPFAM" id="SSF56059">
    <property type="entry name" value="Glutathione synthetase ATP-binding domain-like"/>
    <property type="match status" value="1"/>
</dbReference>
<feature type="domain" description="Biotin carboxylation" evidence="10">
    <location>
        <begin position="1"/>
        <end position="456"/>
    </location>
</feature>
<dbReference type="InterPro" id="IPR034733">
    <property type="entry name" value="AcCoA_carboxyl_beta"/>
</dbReference>
<dbReference type="Pfam" id="PF02786">
    <property type="entry name" value="CPSase_L_D2"/>
    <property type="match status" value="1"/>
</dbReference>
<dbReference type="InterPro" id="IPR005482">
    <property type="entry name" value="Biotin_COase_C"/>
</dbReference>
<dbReference type="InterPro" id="IPR005479">
    <property type="entry name" value="CPAse_ATP-bd"/>
</dbReference>
<evidence type="ECO:0000313" key="12">
    <source>
        <dbReference type="EMBL" id="NRF70570.1"/>
    </source>
</evidence>
<evidence type="ECO:0000256" key="7">
    <source>
        <dbReference type="SAM" id="MobiDB-lite"/>
    </source>
</evidence>
<dbReference type="InterPro" id="IPR016185">
    <property type="entry name" value="PreATP-grasp_dom_sf"/>
</dbReference>
<evidence type="ECO:0000259" key="9">
    <source>
        <dbReference type="PROSITE" id="PS50975"/>
    </source>
</evidence>
<dbReference type="SUPFAM" id="SSF52096">
    <property type="entry name" value="ClpP/crotonase"/>
    <property type="match status" value="2"/>
</dbReference>
<feature type="domain" description="ATP-grasp" evidence="9">
    <location>
        <begin position="119"/>
        <end position="319"/>
    </location>
</feature>
<dbReference type="InterPro" id="IPR013815">
    <property type="entry name" value="ATP_grasp_subdomain_1"/>
</dbReference>
<dbReference type="SUPFAM" id="SSF51230">
    <property type="entry name" value="Single hybrid motif"/>
    <property type="match status" value="1"/>
</dbReference>
<dbReference type="PANTHER" id="PTHR48095">
    <property type="entry name" value="PYRUVATE CARBOXYLASE SUBUNIT A"/>
    <property type="match status" value="1"/>
</dbReference>
<evidence type="ECO:0000256" key="3">
    <source>
        <dbReference type="ARBA" id="ARBA00022741"/>
    </source>
</evidence>
<dbReference type="InterPro" id="IPR029045">
    <property type="entry name" value="ClpP/crotonase-like_dom_sf"/>
</dbReference>
<dbReference type="Pfam" id="PF01039">
    <property type="entry name" value="Carboxyl_trans"/>
    <property type="match status" value="1"/>
</dbReference>
<dbReference type="PROSITE" id="PS50979">
    <property type="entry name" value="BC"/>
    <property type="match status" value="1"/>
</dbReference>
<gene>
    <name evidence="12" type="ORF">HLB44_26550</name>
</gene>
<keyword evidence="13" id="KW-1185">Reference proteome</keyword>
<evidence type="ECO:0000259" key="8">
    <source>
        <dbReference type="PROSITE" id="PS50968"/>
    </source>
</evidence>
<dbReference type="Proteomes" id="UP000737171">
    <property type="component" value="Unassembled WGS sequence"/>
</dbReference>
<dbReference type="Gene3D" id="3.40.50.20">
    <property type="match status" value="1"/>
</dbReference>
<feature type="compositionally biased region" description="Polar residues" evidence="7">
    <location>
        <begin position="474"/>
        <end position="486"/>
    </location>
</feature>
<evidence type="ECO:0000259" key="10">
    <source>
        <dbReference type="PROSITE" id="PS50979"/>
    </source>
</evidence>
<dbReference type="InterPro" id="IPR011053">
    <property type="entry name" value="Single_hybrid_motif"/>
</dbReference>
<evidence type="ECO:0000259" key="11">
    <source>
        <dbReference type="PROSITE" id="PS50989"/>
    </source>
</evidence>
<protein>
    <submittedName>
        <fullName evidence="12">Carbamoyl-phosphate synthase large subunit</fullName>
    </submittedName>
</protein>
<evidence type="ECO:0000256" key="4">
    <source>
        <dbReference type="ARBA" id="ARBA00022840"/>
    </source>
</evidence>
<dbReference type="InterPro" id="IPR011761">
    <property type="entry name" value="ATP-grasp"/>
</dbReference>
<feature type="domain" description="Lipoyl-binding" evidence="8">
    <location>
        <begin position="485"/>
        <end position="561"/>
    </location>
</feature>
<proteinExistence type="predicted"/>
<dbReference type="PANTHER" id="PTHR48095:SF5">
    <property type="entry name" value="BLL7292 PROTEIN"/>
    <property type="match status" value="1"/>
</dbReference>
<evidence type="ECO:0000256" key="5">
    <source>
        <dbReference type="ARBA" id="ARBA00023267"/>
    </source>
</evidence>
<dbReference type="PROSITE" id="PS50989">
    <property type="entry name" value="COA_CT_CTER"/>
    <property type="match status" value="1"/>
</dbReference>
<dbReference type="SUPFAM" id="SSF51246">
    <property type="entry name" value="Rudiment single hybrid motif"/>
    <property type="match status" value="1"/>
</dbReference>
<dbReference type="InterPro" id="IPR051602">
    <property type="entry name" value="ACC_Biotin_Carboxylase"/>
</dbReference>
<dbReference type="InterPro" id="IPR000089">
    <property type="entry name" value="Biotin_lipoyl"/>
</dbReference>
<name>A0ABX2EPV4_9BURK</name>
<evidence type="ECO:0000256" key="1">
    <source>
        <dbReference type="ARBA" id="ARBA00001953"/>
    </source>
</evidence>
<keyword evidence="5" id="KW-0092">Biotin</keyword>
<dbReference type="SMART" id="SM00878">
    <property type="entry name" value="Biotin_carb_C"/>
    <property type="match status" value="1"/>
</dbReference>
<sequence length="1092" mass="115749">MFRRILIANRGEIALRLVRACRDLGAASVAVHAEDDAASPHVRLAGQAAALGASGPGAYLDVARLVAIAGEHGCDAVHPGYGFLSERADFAQACAAAGVAFIGPTPDQLALFGDKARARRLARECDVPLLPGSPGAVTLPEAQAFFAAQPAGAGVMIKAIGGGGGRGMRAVFEAADVPEAFARCSSEARAAFGVEGVYVERLMPHARHIEVQVLGDGAAVIALGERECSLQRRFQKLVEIAPSPSLPDALRQRVTEAALRMARQVQYRSLGTFEFLVDPAAADLPFVFMEANPRLQVEHTVTEEVLGLDLVQLQLRVAAGESLHALGLDPHQPPRPQGFAVQWRINAETLDAQGQARPAHGRLDRFELPAGPGIRVDTHGSTGAEPSPHYDTLLAKLIVHSRSADFADAVRRCRGALAECRIIGLPTNLALLRALAARPEFGSQQVHTRFVEEHLAALLAEAQGHASSELPPTASGSAPQTHVTPQTVPDGALAVRAPMPGRVVQIDATPGQLVAAGAQLAVLEAMKMEHVLQAPRSGRVLELRTHAGALLREDQVIVVLEPSEASSADPMQQQTADLDAIRPDLQRVLDRHAFTHDAARPDAVAKRHAQGGRTARENVGDLCDDGSFIEYGALAVAAQTRRRSMEDLIANTPADGLVTGIGTVNAAHFGPERSRCVVMAYDYTVLAGTQGLRNHYKKDRLLALAHQLGLPVVLFAEGGGGRPGDVDMPIVAGLNNHTFSQFAALSGKVPVVGVVHGRCFAGNAALLGCADAIIATASSNIGMGGPAMIEGGGLGRFRPEEIGPSHVQWGNGVIDILVKDEAEAVAAARRYLSYFQGPLAHWTCADQRLLRHAVPENRLRVYDIREAMRLLADEGSVLELRGGFGAGMITALARFEGRPVGLLANNPRHLGGAIDAEAADKAARFLQLCDAHGLPVVSLCDTPGFMVGPEIEEQAQVRRTCRMFVVAAHLRVPFFAVVLRKGYGLGAQAMTAGGFDAPVFTVAWPTGEFGAMGLEGAVKLGFRKELDAAAPGAERDALYERLVAQQYQNGQAMNMAATLEIDAVIDPAETRSWLVRGLDSAHRQSSSVRAAL</sequence>
<comment type="cofactor">
    <cofactor evidence="1">
        <name>biotin</name>
        <dbReference type="ChEBI" id="CHEBI:57586"/>
    </cofactor>
</comment>
<dbReference type="InterPro" id="IPR011764">
    <property type="entry name" value="Biotin_carboxylation_dom"/>
</dbReference>
<evidence type="ECO:0000256" key="2">
    <source>
        <dbReference type="ARBA" id="ARBA00022598"/>
    </source>
</evidence>
<feature type="region of interest" description="Disordered" evidence="7">
    <location>
        <begin position="463"/>
        <end position="486"/>
    </location>
</feature>
<keyword evidence="3 6" id="KW-0547">Nucleotide-binding</keyword>